<dbReference type="Pfam" id="PF00027">
    <property type="entry name" value="cNMP_binding"/>
    <property type="match status" value="1"/>
</dbReference>
<evidence type="ECO:0000256" key="4">
    <source>
        <dbReference type="ARBA" id="ARBA00022989"/>
    </source>
</evidence>
<dbReference type="GO" id="GO:0098855">
    <property type="term" value="C:HCN channel complex"/>
    <property type="evidence" value="ECO:0007669"/>
    <property type="project" value="TreeGrafter"/>
</dbReference>
<dbReference type="GO" id="GO:0005249">
    <property type="term" value="F:voltage-gated potassium channel activity"/>
    <property type="evidence" value="ECO:0007669"/>
    <property type="project" value="TreeGrafter"/>
</dbReference>
<keyword evidence="3 7" id="KW-0812">Transmembrane</keyword>
<gene>
    <name evidence="9" type="ORF">BDFB_013650</name>
</gene>
<dbReference type="SMART" id="SM00100">
    <property type="entry name" value="cNMP"/>
    <property type="match status" value="1"/>
</dbReference>
<protein>
    <submittedName>
        <fullName evidence="9">cNMP binding and/or Ion trans N domain containing protein</fullName>
    </submittedName>
</protein>
<dbReference type="InterPro" id="IPR000595">
    <property type="entry name" value="cNMP-bd_dom"/>
</dbReference>
<feature type="transmembrane region" description="Helical" evidence="7">
    <location>
        <begin position="91"/>
        <end position="110"/>
    </location>
</feature>
<keyword evidence="6 7" id="KW-0472">Membrane</keyword>
<dbReference type="InterPro" id="IPR014710">
    <property type="entry name" value="RmlC-like_jellyroll"/>
</dbReference>
<feature type="transmembrane region" description="Helical" evidence="7">
    <location>
        <begin position="246"/>
        <end position="269"/>
    </location>
</feature>
<evidence type="ECO:0000259" key="8">
    <source>
        <dbReference type="PROSITE" id="PS50042"/>
    </source>
</evidence>
<keyword evidence="2" id="KW-0813">Transport</keyword>
<dbReference type="Pfam" id="PF00520">
    <property type="entry name" value="Ion_trans"/>
    <property type="match status" value="1"/>
</dbReference>
<evidence type="ECO:0000256" key="3">
    <source>
        <dbReference type="ARBA" id="ARBA00022692"/>
    </source>
</evidence>
<dbReference type="InterPro" id="IPR051413">
    <property type="entry name" value="K/Na_HCN_channel"/>
</dbReference>
<dbReference type="InterPro" id="IPR005821">
    <property type="entry name" value="Ion_trans_dom"/>
</dbReference>
<dbReference type="Proteomes" id="UP000292052">
    <property type="component" value="Unassembled WGS sequence"/>
</dbReference>
<proteinExistence type="predicted"/>
<evidence type="ECO:0000256" key="5">
    <source>
        <dbReference type="ARBA" id="ARBA00023065"/>
    </source>
</evidence>
<evidence type="ECO:0000313" key="9">
    <source>
        <dbReference type="EMBL" id="RZC43231.1"/>
    </source>
</evidence>
<comment type="caution">
    <text evidence="9">The sequence shown here is derived from an EMBL/GenBank/DDBJ whole genome shotgun (WGS) entry which is preliminary data.</text>
</comment>
<feature type="transmembrane region" description="Helical" evidence="7">
    <location>
        <begin position="205"/>
        <end position="225"/>
    </location>
</feature>
<comment type="subcellular location">
    <subcellularLocation>
        <location evidence="1">Membrane</location>
        <topology evidence="1">Multi-pass membrane protein</topology>
    </subcellularLocation>
</comment>
<dbReference type="Gene3D" id="2.60.120.10">
    <property type="entry name" value="Jelly Rolls"/>
    <property type="match status" value="1"/>
</dbReference>
<evidence type="ECO:0000256" key="2">
    <source>
        <dbReference type="ARBA" id="ARBA00022448"/>
    </source>
</evidence>
<sequence length="558" mass="65643">MKNLFRLEKNESDGHKCTVKRRESKSFLPPRSVEDGFFQSWRRSFKKSTLISEHNPQSTEYFRSMAEILRMRKDHVISKSCIIHPFSMFRAFYEMWMTVVLIIVLFYMPADSAFDLYEHEESDEDDFEEELHSEPFRPFSFLIRVICMVDILMTFFTGYPVKKRRKVVMKPSKIAKHYILSIYFVSDILSAIPEPFFIKNHNTQRLINALGFLKVVRLPTLFFYASRSAEILGIRSVTIQVIKNILITYIVFHWFACIHYMVPQIRYFMYGEVLAESWVIKADLPELDFFSKYVVCLYRAAGCIFCINFEESQVVVWEEKMIEIVTFIFGKVFIFYITVLFMHQLLNQRSLEIKYFETISQVKAYMSQKHLPMHMQLKLLQFYDYKYNKKFFKERNISSLLSDKLKGEINLNVCSKLVQSVALLAHLPQQSLEQVVTYLKAEIYLPNDLIIKSGSVGDCMYFLASGTVAVWTPSGKEVCHLQDGAYFGEISLMIKDKRRTANIVAIEICEVYKLDRRAFKNCFKGNLELLKMLEDVAAERLEITQMFEDIHVKAFLEK</sequence>
<dbReference type="SUPFAM" id="SSF51206">
    <property type="entry name" value="cAMP-binding domain-like"/>
    <property type="match status" value="1"/>
</dbReference>
<dbReference type="InterPro" id="IPR018490">
    <property type="entry name" value="cNMP-bd_dom_sf"/>
</dbReference>
<reference evidence="9 10" key="1">
    <citation type="submission" date="2017-03" db="EMBL/GenBank/DDBJ databases">
        <title>Genome of the blue death feigning beetle - Asbolus verrucosus.</title>
        <authorList>
            <person name="Rider S.D."/>
        </authorList>
    </citation>
    <scope>NUCLEOTIDE SEQUENCE [LARGE SCALE GENOMIC DNA]</scope>
    <source>
        <strain evidence="9">Butters</strain>
        <tissue evidence="9">Head and leg muscle</tissue>
    </source>
</reference>
<dbReference type="PANTHER" id="PTHR45689:SF14">
    <property type="entry name" value="CYCLIC NUCLEOTIDE-GATED CATION CHANNEL SUBUNIT A-LIKE PROTEIN"/>
    <property type="match status" value="1"/>
</dbReference>
<keyword evidence="10" id="KW-1185">Reference proteome</keyword>
<dbReference type="AlphaFoldDB" id="A0A482WD92"/>
<feature type="transmembrane region" description="Helical" evidence="7">
    <location>
        <begin position="321"/>
        <end position="342"/>
    </location>
</feature>
<dbReference type="Gene3D" id="1.10.287.70">
    <property type="match status" value="1"/>
</dbReference>
<dbReference type="GO" id="GO:0003254">
    <property type="term" value="P:regulation of membrane depolarization"/>
    <property type="evidence" value="ECO:0007669"/>
    <property type="project" value="TreeGrafter"/>
</dbReference>
<feature type="domain" description="Cyclic nucleotide-binding" evidence="8">
    <location>
        <begin position="423"/>
        <end position="540"/>
    </location>
</feature>
<name>A0A482WD92_ASBVE</name>
<keyword evidence="4 7" id="KW-1133">Transmembrane helix</keyword>
<organism evidence="9 10">
    <name type="scientific">Asbolus verrucosus</name>
    <name type="common">Desert ironclad beetle</name>
    <dbReference type="NCBI Taxonomy" id="1661398"/>
    <lineage>
        <taxon>Eukaryota</taxon>
        <taxon>Metazoa</taxon>
        <taxon>Ecdysozoa</taxon>
        <taxon>Arthropoda</taxon>
        <taxon>Hexapoda</taxon>
        <taxon>Insecta</taxon>
        <taxon>Pterygota</taxon>
        <taxon>Neoptera</taxon>
        <taxon>Endopterygota</taxon>
        <taxon>Coleoptera</taxon>
        <taxon>Polyphaga</taxon>
        <taxon>Cucujiformia</taxon>
        <taxon>Tenebrionidae</taxon>
        <taxon>Pimeliinae</taxon>
        <taxon>Asbolus</taxon>
    </lineage>
</organism>
<dbReference type="InterPro" id="IPR018488">
    <property type="entry name" value="cNMP-bd_CS"/>
</dbReference>
<dbReference type="OrthoDB" id="2021138at2759"/>
<feature type="transmembrane region" description="Helical" evidence="7">
    <location>
        <begin position="141"/>
        <end position="162"/>
    </location>
</feature>
<evidence type="ECO:0000256" key="7">
    <source>
        <dbReference type="SAM" id="Phobius"/>
    </source>
</evidence>
<accession>A0A482WD92</accession>
<dbReference type="PROSITE" id="PS00889">
    <property type="entry name" value="CNMP_BINDING_2"/>
    <property type="match status" value="1"/>
</dbReference>
<dbReference type="CDD" id="cd00038">
    <property type="entry name" value="CAP_ED"/>
    <property type="match status" value="1"/>
</dbReference>
<dbReference type="Gene3D" id="1.10.287.630">
    <property type="entry name" value="Helix hairpin bin"/>
    <property type="match status" value="1"/>
</dbReference>
<keyword evidence="5" id="KW-0406">Ion transport</keyword>
<evidence type="ECO:0000313" key="10">
    <source>
        <dbReference type="Proteomes" id="UP000292052"/>
    </source>
</evidence>
<dbReference type="SUPFAM" id="SSF81324">
    <property type="entry name" value="Voltage-gated potassium channels"/>
    <property type="match status" value="1"/>
</dbReference>
<evidence type="ECO:0000256" key="1">
    <source>
        <dbReference type="ARBA" id="ARBA00004141"/>
    </source>
</evidence>
<dbReference type="PROSITE" id="PS50042">
    <property type="entry name" value="CNMP_BINDING_3"/>
    <property type="match status" value="1"/>
</dbReference>
<dbReference type="GO" id="GO:0035725">
    <property type="term" value="P:sodium ion transmembrane transport"/>
    <property type="evidence" value="ECO:0007669"/>
    <property type="project" value="TreeGrafter"/>
</dbReference>
<dbReference type="PANTHER" id="PTHR45689">
    <property type="entry name" value="I[[H]] CHANNEL, ISOFORM E"/>
    <property type="match status" value="1"/>
</dbReference>
<dbReference type="EMBL" id="QDEB01001072">
    <property type="protein sequence ID" value="RZC43231.1"/>
    <property type="molecule type" value="Genomic_DNA"/>
</dbReference>
<evidence type="ECO:0000256" key="6">
    <source>
        <dbReference type="ARBA" id="ARBA00023136"/>
    </source>
</evidence>